<proteinExistence type="inferred from homology"/>
<dbReference type="Proteomes" id="UP000235703">
    <property type="component" value="Unassembled WGS sequence"/>
</dbReference>
<dbReference type="Gene3D" id="3.60.110.10">
    <property type="entry name" value="Carbon-nitrogen hydrolase"/>
    <property type="match status" value="1"/>
</dbReference>
<dbReference type="InterPro" id="IPR003010">
    <property type="entry name" value="C-N_Hydrolase"/>
</dbReference>
<comment type="caution">
    <text evidence="4">The sequence shown here is derived from an EMBL/GenBank/DDBJ whole genome shotgun (WGS) entry which is preliminary data.</text>
</comment>
<reference evidence="4 5" key="1">
    <citation type="submission" date="2017-09" db="EMBL/GenBank/DDBJ databases">
        <title>Bacterial strain isolated from the female urinary microbiota.</title>
        <authorList>
            <person name="Thomas-White K."/>
            <person name="Kumar N."/>
            <person name="Forster S."/>
            <person name="Putonti C."/>
            <person name="Lawley T."/>
            <person name="Wolfe A.J."/>
        </authorList>
    </citation>
    <scope>NUCLEOTIDE SEQUENCE [LARGE SCALE GENOMIC DNA]</scope>
    <source>
        <strain evidence="4 5">UMB0680</strain>
    </source>
</reference>
<organism evidence="4 5">
    <name type="scientific">Brevibacterium luteolum</name>
    <dbReference type="NCBI Taxonomy" id="199591"/>
    <lineage>
        <taxon>Bacteria</taxon>
        <taxon>Bacillati</taxon>
        <taxon>Actinomycetota</taxon>
        <taxon>Actinomycetes</taxon>
        <taxon>Micrococcales</taxon>
        <taxon>Brevibacteriaceae</taxon>
        <taxon>Brevibacterium</taxon>
    </lineage>
</organism>
<dbReference type="CDD" id="cd07564">
    <property type="entry name" value="nitrilases_CHs"/>
    <property type="match status" value="1"/>
</dbReference>
<gene>
    <name evidence="4" type="ORF">CJ198_07100</name>
</gene>
<dbReference type="PROSITE" id="PS50263">
    <property type="entry name" value="CN_HYDROLASE"/>
    <property type="match status" value="1"/>
</dbReference>
<dbReference type="PANTHER" id="PTHR46044">
    <property type="entry name" value="NITRILASE"/>
    <property type="match status" value="1"/>
</dbReference>
<dbReference type="OrthoDB" id="9811121at2"/>
<evidence type="ECO:0000259" key="3">
    <source>
        <dbReference type="PROSITE" id="PS50263"/>
    </source>
</evidence>
<dbReference type="GO" id="GO:0000257">
    <property type="term" value="F:nitrilase activity"/>
    <property type="evidence" value="ECO:0007669"/>
    <property type="project" value="UniProtKB-ARBA"/>
</dbReference>
<comment type="similarity">
    <text evidence="1">Belongs to the carbon-nitrogen hydrolase superfamily. Nitrilase family.</text>
</comment>
<evidence type="ECO:0000256" key="1">
    <source>
        <dbReference type="ARBA" id="ARBA00008129"/>
    </source>
</evidence>
<evidence type="ECO:0000256" key="2">
    <source>
        <dbReference type="PROSITE-ProRule" id="PRU10139"/>
    </source>
</evidence>
<name>A0A2N6PHH3_9MICO</name>
<feature type="active site" description="Proton acceptor" evidence="2">
    <location>
        <position position="42"/>
    </location>
</feature>
<dbReference type="EMBL" id="PNFZ01000003">
    <property type="protein sequence ID" value="PMB98132.1"/>
    <property type="molecule type" value="Genomic_DNA"/>
</dbReference>
<dbReference type="SUPFAM" id="SSF56317">
    <property type="entry name" value="Carbon-nitrogen hydrolase"/>
    <property type="match status" value="1"/>
</dbReference>
<dbReference type="AlphaFoldDB" id="A0A2N6PHH3"/>
<keyword evidence="5" id="KW-1185">Reference proteome</keyword>
<dbReference type="PROSITE" id="PS00920">
    <property type="entry name" value="NITRIL_CHT_1"/>
    <property type="match status" value="1"/>
</dbReference>
<accession>A0A2N6PHH3</accession>
<dbReference type="InterPro" id="IPR036526">
    <property type="entry name" value="C-N_Hydrolase_sf"/>
</dbReference>
<evidence type="ECO:0000313" key="4">
    <source>
        <dbReference type="EMBL" id="PMB98132.1"/>
    </source>
</evidence>
<evidence type="ECO:0000313" key="5">
    <source>
        <dbReference type="Proteomes" id="UP000235703"/>
    </source>
</evidence>
<dbReference type="Pfam" id="PF00795">
    <property type="entry name" value="CN_hydrolase"/>
    <property type="match status" value="1"/>
</dbReference>
<dbReference type="InterPro" id="IPR000132">
    <property type="entry name" value="Nitrilase/CN_hydratase_CS"/>
</dbReference>
<dbReference type="RefSeq" id="WP_102161928.1">
    <property type="nucleotide sequence ID" value="NZ_JALXLX010000039.1"/>
</dbReference>
<dbReference type="InterPro" id="IPR044149">
    <property type="entry name" value="Nitrilases_CHs"/>
</dbReference>
<dbReference type="PANTHER" id="PTHR46044:SF1">
    <property type="entry name" value="CN HYDROLASE DOMAIN-CONTAINING PROTEIN"/>
    <property type="match status" value="1"/>
</dbReference>
<protein>
    <submittedName>
        <fullName evidence="4">Nitrilase</fullName>
    </submittedName>
</protein>
<sequence length="318" mass="33850">MTTAAVVQSGAVLFDAQASTDKACAAISEAAGRGAELIVFPEAFIGGYPKGTAFGAALGFRTERGRDEFARYRAGAITLDGPEVDQLVQAAAEHRTALVIGVIERLGNTLYCTALLISPDDGLTGAHRKLMPTGIERLVWGFGDGSTLDTMDTAAGRVGSVICWENYMPLMRQAMYAQGVEVYCAPTVDDRDVWQSSMTHIAIEGRVFVLSACQYLPASALPDDHPFDFDPPNPESIIRGGSVIIDPTGAVLAGPVFDEETILYADVDLAAKHRSHLDFDPVGHYSRPDVFSLHVDTRAKDSVAFDGPAADGPGSVSR</sequence>
<feature type="domain" description="CN hydrolase" evidence="3">
    <location>
        <begin position="2"/>
        <end position="269"/>
    </location>
</feature>